<evidence type="ECO:0000313" key="3">
    <source>
        <dbReference type="EMBL" id="MFC0862306.1"/>
    </source>
</evidence>
<evidence type="ECO:0000259" key="2">
    <source>
        <dbReference type="Pfam" id="PF07687"/>
    </source>
</evidence>
<dbReference type="CDD" id="cd05672">
    <property type="entry name" value="M20_ACY1L2-like"/>
    <property type="match status" value="1"/>
</dbReference>
<comment type="similarity">
    <text evidence="1">Belongs to the peptidase M20A family.</text>
</comment>
<sequence length="386" mass="40594">MHDRTKAAAKAAIDQEADRLVALSHRLHAHPELGFEEERACAWLTDELSSRGFAVRAGVCDLPTAFVATAGSGPLVIGVCAEYDALPGVGHACGHNVIAAAAVAAGLALARVADDLGITVKVLGTPAEENGGGKVLMIERGAFDDVHAAMMVHPAPRERLAPPVLARAQLHVEYEGRPAHASACPEEGINAADALTVAQVAIGLLRQHVPADQRIHGIVTEGGQVPNVVPAHTSADYYVRARTLAELSVLETRVRACFEAGAVATGSRLSIGTASPAYSEFRHDGPLSESYRRNAEALGRMFPEVTPADERMAASTDMANVSLVVPAIQPLVSIGSGPVGQHQEEFAAFAVRPAADRALLDGGTAMAWTAIDIALDEEQRRRLIRP</sequence>
<dbReference type="PANTHER" id="PTHR30575">
    <property type="entry name" value="PEPTIDASE M20"/>
    <property type="match status" value="1"/>
</dbReference>
<dbReference type="PANTHER" id="PTHR30575:SF0">
    <property type="entry name" value="XAA-ARG DIPEPTIDASE"/>
    <property type="match status" value="1"/>
</dbReference>
<dbReference type="SUPFAM" id="SSF53187">
    <property type="entry name" value="Zn-dependent exopeptidases"/>
    <property type="match status" value="1"/>
</dbReference>
<dbReference type="Gene3D" id="3.40.630.10">
    <property type="entry name" value="Zn peptidases"/>
    <property type="match status" value="1"/>
</dbReference>
<dbReference type="Proteomes" id="UP001589870">
    <property type="component" value="Unassembled WGS sequence"/>
</dbReference>
<feature type="domain" description="Peptidase M20 dimerisation" evidence="2">
    <location>
        <begin position="168"/>
        <end position="262"/>
    </location>
</feature>
<dbReference type="InterPro" id="IPR036264">
    <property type="entry name" value="Bact_exopeptidase_dim_dom"/>
</dbReference>
<dbReference type="RefSeq" id="WP_394300520.1">
    <property type="nucleotide sequence ID" value="NZ_JBHMQT010000012.1"/>
</dbReference>
<dbReference type="NCBIfam" id="TIGR01891">
    <property type="entry name" value="amidohydrolases"/>
    <property type="match status" value="1"/>
</dbReference>
<dbReference type="EMBL" id="JBHMQT010000012">
    <property type="protein sequence ID" value="MFC0862306.1"/>
    <property type="molecule type" value="Genomic_DNA"/>
</dbReference>
<dbReference type="InterPro" id="IPR017144">
    <property type="entry name" value="Xaa-Arg_dipeptidase"/>
</dbReference>
<protein>
    <recommendedName>
        <fullName evidence="1">Peptidase M20 domain-containing protein 2</fullName>
    </recommendedName>
</protein>
<name>A0ABV6U1M7_9ACTN</name>
<dbReference type="Pfam" id="PF07687">
    <property type="entry name" value="M20_dimer"/>
    <property type="match status" value="1"/>
</dbReference>
<accession>A0ABV6U1M7</accession>
<evidence type="ECO:0000256" key="1">
    <source>
        <dbReference type="PIRNR" id="PIRNR037226"/>
    </source>
</evidence>
<dbReference type="InterPro" id="IPR011650">
    <property type="entry name" value="Peptidase_M20_dimer"/>
</dbReference>
<gene>
    <name evidence="3" type="ORF">ACFHYQ_08355</name>
</gene>
<dbReference type="SUPFAM" id="SSF55031">
    <property type="entry name" value="Bacterial exopeptidase dimerisation domain"/>
    <property type="match status" value="1"/>
</dbReference>
<dbReference type="Pfam" id="PF01546">
    <property type="entry name" value="Peptidase_M20"/>
    <property type="match status" value="1"/>
</dbReference>
<keyword evidence="4" id="KW-1185">Reference proteome</keyword>
<organism evidence="3 4">
    <name type="scientific">Sphaerimonospora cavernae</name>
    <dbReference type="NCBI Taxonomy" id="1740611"/>
    <lineage>
        <taxon>Bacteria</taxon>
        <taxon>Bacillati</taxon>
        <taxon>Actinomycetota</taxon>
        <taxon>Actinomycetes</taxon>
        <taxon>Streptosporangiales</taxon>
        <taxon>Streptosporangiaceae</taxon>
        <taxon>Sphaerimonospora</taxon>
    </lineage>
</organism>
<dbReference type="InterPro" id="IPR052030">
    <property type="entry name" value="Peptidase_M20/M20A_hydrolases"/>
</dbReference>
<dbReference type="InterPro" id="IPR017439">
    <property type="entry name" value="Amidohydrolase"/>
</dbReference>
<dbReference type="PIRSF" id="PIRSF037226">
    <property type="entry name" value="Amidohydrolase_ACY1L2_prd"/>
    <property type="match status" value="1"/>
</dbReference>
<dbReference type="InterPro" id="IPR002933">
    <property type="entry name" value="Peptidase_M20"/>
</dbReference>
<reference evidence="3 4" key="1">
    <citation type="submission" date="2024-09" db="EMBL/GenBank/DDBJ databases">
        <authorList>
            <person name="Sun Q."/>
            <person name="Mori K."/>
        </authorList>
    </citation>
    <scope>NUCLEOTIDE SEQUENCE [LARGE SCALE GENOMIC DNA]</scope>
    <source>
        <strain evidence="3 4">TBRC 1851</strain>
    </source>
</reference>
<evidence type="ECO:0000313" key="4">
    <source>
        <dbReference type="Proteomes" id="UP001589870"/>
    </source>
</evidence>
<comment type="caution">
    <text evidence="3">The sequence shown here is derived from an EMBL/GenBank/DDBJ whole genome shotgun (WGS) entry which is preliminary data.</text>
</comment>
<dbReference type="Gene3D" id="3.30.70.360">
    <property type="match status" value="1"/>
</dbReference>
<proteinExistence type="inferred from homology"/>